<dbReference type="GO" id="GO:0016757">
    <property type="term" value="F:glycosyltransferase activity"/>
    <property type="evidence" value="ECO:0007669"/>
    <property type="project" value="UniProtKB-KW"/>
</dbReference>
<keyword evidence="10" id="KW-1185">Reference proteome</keyword>
<name>A0ABV7H5B2_9BURK</name>
<sequence length="623" mass="68919">MVSPAALRKNPALLTERATRKLPRTILLAMVVAYCAAGLIGRDPWRTDDAVTFGVAWTMAHGNLLDWLMPNVLGDPVAQDGPLTYWLSALSIWLFGGMFGEPLAARIPTGLATGLAVAATWYATYTLARTRQAQPVQFLFGGAPEPRDYGRAIADGAVLTLLATLGLLLRLHEATPEALQFCLLCLAMYGLVVTLERPRAGAVWLGITLGALLLTRGQQAALPLGLVVLALAIFYRPMAPARRYLGLLTLPLALAPTALWLYLLREQGPQAQAYLQAWFKWNLAANSGQSSSVALYFARNLLIFGWPALPFALIAVWRWRQRLSAPHMMLPAAVVLTHLLYIMVISAEGQEALMVSVLPGSFILAAFLLPTLSRSTSNAIDWFALMSLSFGIFLVWLGYLAMQAGWPPTLSRNFTKLAPGWVPSFSVLAFILAVIATLFWAYTVWWRTAKKPIVVWRAMIISGVGVLTGWFLLTTLWMPWINHTRTYRDVALAMKAALPQQHLDECVSTQRLSLPQRAIFGYFAQLRLEPRAVGAPGQTKEDILGDGARNDAFVSPVPVSCQWLLTQDSLRALSESVFLPALPEGPKPGQWTLVWEGRRFSDRDERFRLYRLDARPDNGRTTR</sequence>
<keyword evidence="7 8" id="KW-0472">Membrane</keyword>
<evidence type="ECO:0000256" key="5">
    <source>
        <dbReference type="ARBA" id="ARBA00022692"/>
    </source>
</evidence>
<feature type="transmembrane region" description="Helical" evidence="8">
    <location>
        <begin position="21"/>
        <end position="40"/>
    </location>
</feature>
<comment type="subcellular location">
    <subcellularLocation>
        <location evidence="1">Cell membrane</location>
        <topology evidence="1">Multi-pass membrane protein</topology>
    </subcellularLocation>
</comment>
<keyword evidence="4 9" id="KW-0808">Transferase</keyword>
<feature type="transmembrane region" description="Helical" evidence="8">
    <location>
        <begin position="421"/>
        <end position="442"/>
    </location>
</feature>
<gene>
    <name evidence="9" type="ORF">ACFOEN_07135</name>
</gene>
<dbReference type="EMBL" id="JBHRTI010000003">
    <property type="protein sequence ID" value="MFC3147410.1"/>
    <property type="molecule type" value="Genomic_DNA"/>
</dbReference>
<evidence type="ECO:0000256" key="6">
    <source>
        <dbReference type="ARBA" id="ARBA00022989"/>
    </source>
</evidence>
<accession>A0ABV7H5B2</accession>
<dbReference type="Proteomes" id="UP001595556">
    <property type="component" value="Unassembled WGS sequence"/>
</dbReference>
<evidence type="ECO:0000313" key="10">
    <source>
        <dbReference type="Proteomes" id="UP001595556"/>
    </source>
</evidence>
<evidence type="ECO:0000256" key="2">
    <source>
        <dbReference type="ARBA" id="ARBA00022475"/>
    </source>
</evidence>
<feature type="transmembrane region" description="Helical" evidence="8">
    <location>
        <begin position="454"/>
        <end position="480"/>
    </location>
</feature>
<dbReference type="EC" id="2.4.-.-" evidence="9"/>
<proteinExistence type="predicted"/>
<feature type="transmembrane region" description="Helical" evidence="8">
    <location>
        <begin position="201"/>
        <end position="232"/>
    </location>
</feature>
<reference evidence="10" key="1">
    <citation type="journal article" date="2019" name="Int. J. Syst. Evol. Microbiol.">
        <title>The Global Catalogue of Microorganisms (GCM) 10K type strain sequencing project: providing services to taxonomists for standard genome sequencing and annotation.</title>
        <authorList>
            <consortium name="The Broad Institute Genomics Platform"/>
            <consortium name="The Broad Institute Genome Sequencing Center for Infectious Disease"/>
            <person name="Wu L."/>
            <person name="Ma J."/>
        </authorList>
    </citation>
    <scope>NUCLEOTIDE SEQUENCE [LARGE SCALE GENOMIC DNA]</scope>
    <source>
        <strain evidence="10">KCTC 52168</strain>
    </source>
</reference>
<keyword evidence="2" id="KW-1003">Cell membrane</keyword>
<feature type="transmembrane region" description="Helical" evidence="8">
    <location>
        <begin position="107"/>
        <end position="128"/>
    </location>
</feature>
<dbReference type="InterPro" id="IPR050297">
    <property type="entry name" value="LipidA_mod_glycosyltrf_83"/>
</dbReference>
<protein>
    <submittedName>
        <fullName evidence="9">ArnT family glycosyltransferase</fullName>
        <ecNumber evidence="9">2.4.-.-</ecNumber>
    </submittedName>
</protein>
<evidence type="ECO:0000256" key="7">
    <source>
        <dbReference type="ARBA" id="ARBA00023136"/>
    </source>
</evidence>
<dbReference type="PANTHER" id="PTHR33908:SF11">
    <property type="entry name" value="MEMBRANE PROTEIN"/>
    <property type="match status" value="1"/>
</dbReference>
<evidence type="ECO:0000256" key="3">
    <source>
        <dbReference type="ARBA" id="ARBA00022676"/>
    </source>
</evidence>
<keyword evidence="6 8" id="KW-1133">Transmembrane helix</keyword>
<keyword evidence="3 9" id="KW-0328">Glycosyltransferase</keyword>
<feature type="transmembrane region" description="Helical" evidence="8">
    <location>
        <begin position="382"/>
        <end position="401"/>
    </location>
</feature>
<feature type="transmembrane region" description="Helical" evidence="8">
    <location>
        <begin position="244"/>
        <end position="263"/>
    </location>
</feature>
<feature type="transmembrane region" description="Helical" evidence="8">
    <location>
        <begin position="83"/>
        <end position="100"/>
    </location>
</feature>
<evidence type="ECO:0000313" key="9">
    <source>
        <dbReference type="EMBL" id="MFC3147410.1"/>
    </source>
</evidence>
<evidence type="ECO:0000256" key="4">
    <source>
        <dbReference type="ARBA" id="ARBA00022679"/>
    </source>
</evidence>
<feature type="transmembrane region" description="Helical" evidence="8">
    <location>
        <begin position="178"/>
        <end position="195"/>
    </location>
</feature>
<dbReference type="PANTHER" id="PTHR33908">
    <property type="entry name" value="MANNOSYLTRANSFERASE YKCB-RELATED"/>
    <property type="match status" value="1"/>
</dbReference>
<evidence type="ECO:0000256" key="1">
    <source>
        <dbReference type="ARBA" id="ARBA00004651"/>
    </source>
</evidence>
<organism evidence="9 10">
    <name type="scientific">Piscinibacterium candidicorallinum</name>
    <dbReference type="NCBI Taxonomy" id="1793872"/>
    <lineage>
        <taxon>Bacteria</taxon>
        <taxon>Pseudomonadati</taxon>
        <taxon>Pseudomonadota</taxon>
        <taxon>Betaproteobacteria</taxon>
        <taxon>Burkholderiales</taxon>
        <taxon>Piscinibacterium</taxon>
    </lineage>
</organism>
<comment type="caution">
    <text evidence="9">The sequence shown here is derived from an EMBL/GenBank/DDBJ whole genome shotgun (WGS) entry which is preliminary data.</text>
</comment>
<feature type="transmembrane region" description="Helical" evidence="8">
    <location>
        <begin position="353"/>
        <end position="370"/>
    </location>
</feature>
<keyword evidence="5 8" id="KW-0812">Transmembrane</keyword>
<feature type="transmembrane region" description="Helical" evidence="8">
    <location>
        <begin position="329"/>
        <end position="347"/>
    </location>
</feature>
<evidence type="ECO:0000256" key="8">
    <source>
        <dbReference type="SAM" id="Phobius"/>
    </source>
</evidence>
<dbReference type="RefSeq" id="WP_377302394.1">
    <property type="nucleotide sequence ID" value="NZ_CP180191.1"/>
</dbReference>
<feature type="transmembrane region" description="Helical" evidence="8">
    <location>
        <begin position="296"/>
        <end position="317"/>
    </location>
</feature>
<feature type="transmembrane region" description="Helical" evidence="8">
    <location>
        <begin position="148"/>
        <end position="171"/>
    </location>
</feature>